<dbReference type="UniPathway" id="UPA00109">
    <property type="reaction ID" value="UER00183"/>
</dbReference>
<dbReference type="EC" id="4.1.2.13" evidence="4"/>
<dbReference type="AlphaFoldDB" id="Q01AD9"/>
<dbReference type="Proteomes" id="UP000009170">
    <property type="component" value="Unassembled WGS sequence"/>
</dbReference>
<dbReference type="GO" id="GO:0006096">
    <property type="term" value="P:glycolytic process"/>
    <property type="evidence" value="ECO:0007669"/>
    <property type="project" value="UniProtKB-UniPathway"/>
</dbReference>
<reference evidence="7 8" key="2">
    <citation type="journal article" date="2014" name="BMC Genomics">
        <title>An improved genome of the model marine alga Ostreococcus tauri unfolds by assessing Illumina de novo assemblies.</title>
        <authorList>
            <person name="Blanc-Mathieu R."/>
            <person name="Verhelst B."/>
            <person name="Derelle E."/>
            <person name="Rombauts S."/>
            <person name="Bouget F.Y."/>
            <person name="Carre I."/>
            <person name="Chateau A."/>
            <person name="Eyre-Walker A."/>
            <person name="Grimsley N."/>
            <person name="Moreau H."/>
            <person name="Piegu B."/>
            <person name="Rivals E."/>
            <person name="Schackwitz W."/>
            <person name="Van de Peer Y."/>
            <person name="Piganeau G."/>
        </authorList>
    </citation>
    <scope>NUCLEOTIDE SEQUENCE [LARGE SCALE GENOMIC DNA]</scope>
    <source>
        <strain evidence="8">OTTH 0595 / CCAP 157/2 / RCC745</strain>
    </source>
</reference>
<dbReference type="Pfam" id="PF00274">
    <property type="entry name" value="Glycolytic"/>
    <property type="match status" value="1"/>
</dbReference>
<dbReference type="OrthoDB" id="36455at2759"/>
<protein>
    <recommendedName>
        <fullName evidence="4">fructose-bisphosphate aldolase</fullName>
        <ecNumber evidence="4">4.1.2.13</ecNumber>
    </recommendedName>
</protein>
<dbReference type="SUPFAM" id="SSF51569">
    <property type="entry name" value="Aldolase"/>
    <property type="match status" value="1"/>
</dbReference>
<dbReference type="NCBIfam" id="NF033379">
    <property type="entry name" value="FrucBisAld_I"/>
    <property type="match status" value="1"/>
</dbReference>
<sequence length="402" mass="43500">MVMSARVAPRAGAIGARRARCATRSTTTTRTTTRASVTAHGPTSCHGGAHLTSERKAELEAICAAIGRAGKGITACDEGPGTIGTRFENVGVTNTEENRRAYRQMLFETPGANEYLSAAILDPETLYQKSTTNGKLFPEVLSDLGIVPGVKPHLKVYALPGQSGATVMQGLDSLAMRLEEYKKAGCKFAKWRSPMDIDIANGQPSELTIETNMKDLARYALICQDVGLVPIVEPDISLKGDHDLETAVRVNLKVQSMLFKSMVDHGVYMEGALLKSNMVNPGKKCPINYTVDELAIANLQVFRRCFPTAMVSANFLSGGQSLEDACARLDAINKHKTAKDPWNLSFSWSAALQMPLFELCRGKTELPLKEMGELYIAELEKAGAAALGTYNRNGKEGDHSAK</sequence>
<dbReference type="GeneID" id="9834031"/>
<dbReference type="EMBL" id="CAID01000004">
    <property type="protein sequence ID" value="CAL51859.1"/>
    <property type="molecule type" value="Genomic_DNA"/>
</dbReference>
<reference evidence="8" key="1">
    <citation type="journal article" date="2006" name="Proc. Natl. Acad. Sci. U.S.A.">
        <title>Genome analysis of the smallest free-living eukaryote Ostreococcus tauri unveils many unique features.</title>
        <authorList>
            <person name="Derelle E."/>
            <person name="Ferraz C."/>
            <person name="Rombauts S."/>
            <person name="Rouze P."/>
            <person name="Worden A.Z."/>
            <person name="Robbens S."/>
            <person name="Partensky F."/>
            <person name="Degroeve S."/>
            <person name="Echeynie S."/>
            <person name="Cooke R."/>
            <person name="Saeys Y."/>
            <person name="Wuyts J."/>
            <person name="Jabbari K."/>
            <person name="Bowler C."/>
            <person name="Panaud O."/>
            <person name="Piegu B."/>
            <person name="Ball S.G."/>
            <person name="Ral J.-P."/>
            <person name="Bouget F.-Y."/>
            <person name="Piganeau G."/>
            <person name="De Baets B."/>
            <person name="Picard A."/>
            <person name="Delseny M."/>
            <person name="Demaille J."/>
            <person name="Van de Peer Y."/>
            <person name="Moreau H."/>
        </authorList>
    </citation>
    <scope>NUCLEOTIDE SEQUENCE [LARGE SCALE GENOMIC DNA]</scope>
    <source>
        <strain evidence="8">OTTH 0595 / CCAP 157/2 / RCC745</strain>
    </source>
</reference>
<evidence type="ECO:0000313" key="8">
    <source>
        <dbReference type="Proteomes" id="UP000009170"/>
    </source>
</evidence>
<evidence type="ECO:0000313" key="7">
    <source>
        <dbReference type="EMBL" id="CAL51859.1"/>
    </source>
</evidence>
<comment type="pathway">
    <text evidence="2">Carbohydrate degradation; glycolysis; D-glyceraldehyde 3-phosphate and glycerone phosphate from D-glucose: step 4/4.</text>
</comment>
<name>Q01AD9_OSTTA</name>
<dbReference type="STRING" id="70448.Q01AD9"/>
<evidence type="ECO:0000256" key="4">
    <source>
        <dbReference type="ARBA" id="ARBA00013068"/>
    </source>
</evidence>
<keyword evidence="6" id="KW-0456">Lyase</keyword>
<proteinExistence type="inferred from homology"/>
<comment type="caution">
    <text evidence="7">The sequence shown here is derived from an EMBL/GenBank/DDBJ whole genome shotgun (WGS) entry which is preliminary data.</text>
</comment>
<dbReference type="Gene3D" id="3.20.20.70">
    <property type="entry name" value="Aldolase class I"/>
    <property type="match status" value="1"/>
</dbReference>
<dbReference type="PANTHER" id="PTHR11627">
    <property type="entry name" value="FRUCTOSE-BISPHOSPHATE ALDOLASE"/>
    <property type="match status" value="1"/>
</dbReference>
<keyword evidence="8" id="KW-1185">Reference proteome</keyword>
<accession>Q01AD9</accession>
<dbReference type="OMA" id="RAYRQML"/>
<evidence type="ECO:0000256" key="6">
    <source>
        <dbReference type="ARBA" id="ARBA00023239"/>
    </source>
</evidence>
<comment type="similarity">
    <text evidence="3">Belongs to the class I fructose-bisphosphate aldolase family.</text>
</comment>
<evidence type="ECO:0000256" key="5">
    <source>
        <dbReference type="ARBA" id="ARBA00023152"/>
    </source>
</evidence>
<dbReference type="KEGG" id="ota:OT_ostta04g04420"/>
<dbReference type="GO" id="GO:0004332">
    <property type="term" value="F:fructose-bisphosphate aldolase activity"/>
    <property type="evidence" value="ECO:0007669"/>
    <property type="project" value="UniProtKB-EC"/>
</dbReference>
<dbReference type="InterPro" id="IPR013785">
    <property type="entry name" value="Aldolase_TIM"/>
</dbReference>
<gene>
    <name evidence="7" type="ORF">OT_ostta04g04420</name>
</gene>
<dbReference type="InterPro" id="IPR000741">
    <property type="entry name" value="FBA_I"/>
</dbReference>
<keyword evidence="5" id="KW-0324">Glycolysis</keyword>
<evidence type="ECO:0000256" key="1">
    <source>
        <dbReference type="ARBA" id="ARBA00000441"/>
    </source>
</evidence>
<dbReference type="RefSeq" id="XP_003078979.1">
    <property type="nucleotide sequence ID" value="XM_003078931.1"/>
</dbReference>
<organism evidence="7 8">
    <name type="scientific">Ostreococcus tauri</name>
    <name type="common">Marine green alga</name>
    <dbReference type="NCBI Taxonomy" id="70448"/>
    <lineage>
        <taxon>Eukaryota</taxon>
        <taxon>Viridiplantae</taxon>
        <taxon>Chlorophyta</taxon>
        <taxon>Mamiellophyceae</taxon>
        <taxon>Mamiellales</taxon>
        <taxon>Bathycoccaceae</taxon>
        <taxon>Ostreococcus</taxon>
    </lineage>
</organism>
<evidence type="ECO:0000256" key="2">
    <source>
        <dbReference type="ARBA" id="ARBA00004714"/>
    </source>
</evidence>
<dbReference type="InParanoid" id="Q01AD9"/>
<comment type="catalytic activity">
    <reaction evidence="1">
        <text>beta-D-fructose 1,6-bisphosphate = D-glyceraldehyde 3-phosphate + dihydroxyacetone phosphate</text>
        <dbReference type="Rhea" id="RHEA:14729"/>
        <dbReference type="ChEBI" id="CHEBI:32966"/>
        <dbReference type="ChEBI" id="CHEBI:57642"/>
        <dbReference type="ChEBI" id="CHEBI:59776"/>
        <dbReference type="EC" id="4.1.2.13"/>
    </reaction>
</comment>
<evidence type="ECO:0000256" key="3">
    <source>
        <dbReference type="ARBA" id="ARBA00010387"/>
    </source>
</evidence>